<dbReference type="EMBL" id="CM042021">
    <property type="protein sequence ID" value="KAI3820142.1"/>
    <property type="molecule type" value="Genomic_DNA"/>
</dbReference>
<accession>A0ACB9JJ39</accession>
<reference evidence="2" key="1">
    <citation type="journal article" date="2022" name="Mol. Ecol. Resour.">
        <title>The genomes of chicory, endive, great burdock and yacon provide insights into Asteraceae palaeo-polyploidization history and plant inulin production.</title>
        <authorList>
            <person name="Fan W."/>
            <person name="Wang S."/>
            <person name="Wang H."/>
            <person name="Wang A."/>
            <person name="Jiang F."/>
            <person name="Liu H."/>
            <person name="Zhao H."/>
            <person name="Xu D."/>
            <person name="Zhang Y."/>
        </authorList>
    </citation>
    <scope>NUCLEOTIDE SEQUENCE [LARGE SCALE GENOMIC DNA]</scope>
    <source>
        <strain evidence="2">cv. Yunnan</strain>
    </source>
</reference>
<gene>
    <name evidence="1" type="ORF">L1987_14000</name>
</gene>
<proteinExistence type="predicted"/>
<evidence type="ECO:0000313" key="1">
    <source>
        <dbReference type="EMBL" id="KAI3820142.1"/>
    </source>
</evidence>
<organism evidence="1 2">
    <name type="scientific">Smallanthus sonchifolius</name>
    <dbReference type="NCBI Taxonomy" id="185202"/>
    <lineage>
        <taxon>Eukaryota</taxon>
        <taxon>Viridiplantae</taxon>
        <taxon>Streptophyta</taxon>
        <taxon>Embryophyta</taxon>
        <taxon>Tracheophyta</taxon>
        <taxon>Spermatophyta</taxon>
        <taxon>Magnoliopsida</taxon>
        <taxon>eudicotyledons</taxon>
        <taxon>Gunneridae</taxon>
        <taxon>Pentapetalae</taxon>
        <taxon>asterids</taxon>
        <taxon>campanulids</taxon>
        <taxon>Asterales</taxon>
        <taxon>Asteraceae</taxon>
        <taxon>Asteroideae</taxon>
        <taxon>Heliantheae alliance</taxon>
        <taxon>Millerieae</taxon>
        <taxon>Smallanthus</taxon>
    </lineage>
</organism>
<dbReference type="Proteomes" id="UP001056120">
    <property type="component" value="Linkage Group LG04"/>
</dbReference>
<sequence length="86" mass="9577">MKRSISSHRVVAAACLCCLIALLQVQGMPPMDRPEVSHHGQPSRRCRLLYNNLQLLPPPPMLSEEIGTRFGTEERRVPGGPNPLHN</sequence>
<name>A0ACB9JJ39_9ASTR</name>
<reference evidence="1 2" key="2">
    <citation type="journal article" date="2022" name="Mol. Ecol. Resour.">
        <title>The genomes of chicory, endive, great burdock and yacon provide insights into Asteraceae paleo-polyploidization history and plant inulin production.</title>
        <authorList>
            <person name="Fan W."/>
            <person name="Wang S."/>
            <person name="Wang H."/>
            <person name="Wang A."/>
            <person name="Jiang F."/>
            <person name="Liu H."/>
            <person name="Zhao H."/>
            <person name="Xu D."/>
            <person name="Zhang Y."/>
        </authorList>
    </citation>
    <scope>NUCLEOTIDE SEQUENCE [LARGE SCALE GENOMIC DNA]</scope>
    <source>
        <strain evidence="2">cv. Yunnan</strain>
        <tissue evidence="1">Leaves</tissue>
    </source>
</reference>
<protein>
    <submittedName>
        <fullName evidence="1">Uncharacterized protein</fullName>
    </submittedName>
</protein>
<comment type="caution">
    <text evidence="1">The sequence shown here is derived from an EMBL/GenBank/DDBJ whole genome shotgun (WGS) entry which is preliminary data.</text>
</comment>
<evidence type="ECO:0000313" key="2">
    <source>
        <dbReference type="Proteomes" id="UP001056120"/>
    </source>
</evidence>
<keyword evidence="2" id="KW-1185">Reference proteome</keyword>